<evidence type="ECO:0000313" key="2">
    <source>
        <dbReference type="EMBL" id="MCV9385852.1"/>
    </source>
</evidence>
<dbReference type="InterPro" id="IPR014710">
    <property type="entry name" value="RmlC-like_jellyroll"/>
</dbReference>
<reference evidence="2 3" key="1">
    <citation type="submission" date="2022-10" db="EMBL/GenBank/DDBJ databases">
        <title>Comparative genomics and taxonomic characterization of three novel marine species of genus Reichenbachiella exhibiting antioxidant and polysaccharide degradation activities.</title>
        <authorList>
            <person name="Muhammad N."/>
            <person name="Lee Y.-J."/>
            <person name="Ko J."/>
            <person name="Kim S.-G."/>
        </authorList>
    </citation>
    <scope>NUCLEOTIDE SEQUENCE [LARGE SCALE GENOMIC DNA]</scope>
    <source>
        <strain evidence="2 3">ABR2-5</strain>
    </source>
</reference>
<accession>A0ABT3CQF7</accession>
<dbReference type="InterPro" id="IPR018490">
    <property type="entry name" value="cNMP-bd_dom_sf"/>
</dbReference>
<dbReference type="InterPro" id="IPR000595">
    <property type="entry name" value="cNMP-bd_dom"/>
</dbReference>
<dbReference type="RefSeq" id="WP_264136635.1">
    <property type="nucleotide sequence ID" value="NZ_JAOYOD010000001.1"/>
</dbReference>
<name>A0ABT3CQF7_9BACT</name>
<evidence type="ECO:0000259" key="1">
    <source>
        <dbReference type="Pfam" id="PF00027"/>
    </source>
</evidence>
<dbReference type="CDD" id="cd00038">
    <property type="entry name" value="CAP_ED"/>
    <property type="match status" value="1"/>
</dbReference>
<feature type="domain" description="Cyclic nucleotide-binding" evidence="1">
    <location>
        <begin position="30"/>
        <end position="117"/>
    </location>
</feature>
<organism evidence="2 3">
    <name type="scientific">Reichenbachiella ulvae</name>
    <dbReference type="NCBI Taxonomy" id="2980104"/>
    <lineage>
        <taxon>Bacteria</taxon>
        <taxon>Pseudomonadati</taxon>
        <taxon>Bacteroidota</taxon>
        <taxon>Cytophagia</taxon>
        <taxon>Cytophagales</taxon>
        <taxon>Reichenbachiellaceae</taxon>
        <taxon>Reichenbachiella</taxon>
    </lineage>
</organism>
<dbReference type="EMBL" id="JAOYOD010000001">
    <property type="protein sequence ID" value="MCV9385852.1"/>
    <property type="molecule type" value="Genomic_DNA"/>
</dbReference>
<keyword evidence="3" id="KW-1185">Reference proteome</keyword>
<gene>
    <name evidence="2" type="ORF">N7U62_04220</name>
</gene>
<dbReference type="SUPFAM" id="SSF51206">
    <property type="entry name" value="cAMP-binding domain-like"/>
    <property type="match status" value="1"/>
</dbReference>
<evidence type="ECO:0000313" key="3">
    <source>
        <dbReference type="Proteomes" id="UP001300692"/>
    </source>
</evidence>
<comment type="caution">
    <text evidence="2">The sequence shown here is derived from an EMBL/GenBank/DDBJ whole genome shotgun (WGS) entry which is preliminary data.</text>
</comment>
<proteinExistence type="predicted"/>
<sequence length="191" mass="21942">MSSQIKSIINDTFPISDTAFRLIEKHLDYQHLEKNTDFIVRGRKNNLEYFILNGICKSFVLNPDGKEITISFFMTQSILSPRQIRTTADRSNLSFRSLTDLEIATIPADTFENLMIENLEIRNFANTVLQQELIRKVQKEIGLASLTAKERLLAFRQDYPGLENFIPHSDIASYLGITNISLSRLRSELAR</sequence>
<dbReference type="Pfam" id="PF00027">
    <property type="entry name" value="cNMP_binding"/>
    <property type="match status" value="1"/>
</dbReference>
<protein>
    <submittedName>
        <fullName evidence="2">Crp/Fnr family transcriptional regulator</fullName>
    </submittedName>
</protein>
<dbReference type="Proteomes" id="UP001300692">
    <property type="component" value="Unassembled WGS sequence"/>
</dbReference>
<dbReference type="Gene3D" id="2.60.120.10">
    <property type="entry name" value="Jelly Rolls"/>
    <property type="match status" value="1"/>
</dbReference>